<evidence type="ECO:0000256" key="1">
    <source>
        <dbReference type="SAM" id="SignalP"/>
    </source>
</evidence>
<accession>A0ABQ1F1T9</accession>
<name>A0ABQ1F1T9_SPHSA</name>
<protein>
    <submittedName>
        <fullName evidence="2">Uncharacterized protein</fullName>
    </submittedName>
</protein>
<keyword evidence="3" id="KW-1185">Reference proteome</keyword>
<proteinExistence type="predicted"/>
<evidence type="ECO:0000313" key="3">
    <source>
        <dbReference type="Proteomes" id="UP000628109"/>
    </source>
</evidence>
<keyword evidence="1" id="KW-0732">Signal</keyword>
<feature type="signal peptide" evidence="1">
    <location>
        <begin position="1"/>
        <end position="27"/>
    </location>
</feature>
<dbReference type="EMBL" id="BMDU01000006">
    <property type="protein sequence ID" value="GFZ96671.1"/>
    <property type="molecule type" value="Genomic_DNA"/>
</dbReference>
<comment type="caution">
    <text evidence="2">The sequence shown here is derived from an EMBL/GenBank/DDBJ whole genome shotgun (WGS) entry which is preliminary data.</text>
</comment>
<dbReference type="Proteomes" id="UP000628109">
    <property type="component" value="Unassembled WGS sequence"/>
</dbReference>
<feature type="chain" id="PRO_5046769928" evidence="1">
    <location>
        <begin position="28"/>
        <end position="63"/>
    </location>
</feature>
<organism evidence="2 3">
    <name type="scientific">Sphingobium fuliginis (strain ATCC 27551)</name>
    <dbReference type="NCBI Taxonomy" id="336203"/>
    <lineage>
        <taxon>Bacteria</taxon>
        <taxon>Pseudomonadati</taxon>
        <taxon>Pseudomonadota</taxon>
        <taxon>Alphaproteobacteria</taxon>
        <taxon>Sphingomonadales</taxon>
        <taxon>Sphingomonadaceae</taxon>
        <taxon>Sphingobium</taxon>
    </lineage>
</organism>
<sequence length="63" mass="6314">MLPGGTTAALAIIAPGACLCSTGAAWAVDDKEAAATMPTRESLNADGFAMNAPIPILLMPVSR</sequence>
<gene>
    <name evidence="2" type="ORF">GCM10019071_28870</name>
</gene>
<evidence type="ECO:0000313" key="2">
    <source>
        <dbReference type="EMBL" id="GFZ96671.1"/>
    </source>
</evidence>
<reference evidence="3" key="1">
    <citation type="journal article" date="2019" name="Int. J. Syst. Evol. Microbiol.">
        <title>The Global Catalogue of Microorganisms (GCM) 10K type strain sequencing project: providing services to taxonomists for standard genome sequencing and annotation.</title>
        <authorList>
            <consortium name="The Broad Institute Genomics Platform"/>
            <consortium name="The Broad Institute Genome Sequencing Center for Infectious Disease"/>
            <person name="Wu L."/>
            <person name="Ma J."/>
        </authorList>
    </citation>
    <scope>NUCLEOTIDE SEQUENCE [LARGE SCALE GENOMIC DNA]</scope>
    <source>
        <strain evidence="3">CCM 7327</strain>
    </source>
</reference>